<reference evidence="2 3" key="1">
    <citation type="journal article" date="2021" name="Elife">
        <title>Chloroplast acquisition without the gene transfer in kleptoplastic sea slugs, Plakobranchus ocellatus.</title>
        <authorList>
            <person name="Maeda T."/>
            <person name="Takahashi S."/>
            <person name="Yoshida T."/>
            <person name="Shimamura S."/>
            <person name="Takaki Y."/>
            <person name="Nagai Y."/>
            <person name="Toyoda A."/>
            <person name="Suzuki Y."/>
            <person name="Arimoto A."/>
            <person name="Ishii H."/>
            <person name="Satoh N."/>
            <person name="Nishiyama T."/>
            <person name="Hasebe M."/>
            <person name="Maruyama T."/>
            <person name="Minagawa J."/>
            <person name="Obokata J."/>
            <person name="Shigenobu S."/>
        </authorList>
    </citation>
    <scope>NUCLEOTIDE SEQUENCE [LARGE SCALE GENOMIC DNA]</scope>
</reference>
<sequence length="285" mass="30291">MHCLLCLYPTQTSCAHKLFHGPNAYWDSLDIPMSPNTTPATPTTTTSPGVSMENTFDPSSKNQAASTSPISAPSPSSTATSTSRSSNSRSSSIKTHPLNSIDKPALSSKQNEDTTTCAALNPNIATDNSDSKSNSKDPSPAAAINARPQQQQQQQQQPPTPSQEPDEHKQAASEEGIVYDSATLRMSVKDKIKRLSKATAGTNEVPKASNATPPIAKTKAMSLPKDARLPGSSPNDKRESADIIPEEEVVPEPEPESELEDKEQDQDPPSSTAATASVPDDEIMV</sequence>
<feature type="compositionally biased region" description="Low complexity" evidence="1">
    <location>
        <begin position="64"/>
        <end position="93"/>
    </location>
</feature>
<comment type="caution">
    <text evidence="2">The sequence shown here is derived from an EMBL/GenBank/DDBJ whole genome shotgun (WGS) entry which is preliminary data.</text>
</comment>
<protein>
    <submittedName>
        <fullName evidence="2">Uncharacterized protein</fullName>
    </submittedName>
</protein>
<name>A0AAV4AEN1_9GAST</name>
<dbReference type="EMBL" id="BLXT01003762">
    <property type="protein sequence ID" value="GFO06109.1"/>
    <property type="molecule type" value="Genomic_DNA"/>
</dbReference>
<feature type="compositionally biased region" description="Polar residues" evidence="1">
    <location>
        <begin position="52"/>
        <end position="63"/>
    </location>
</feature>
<evidence type="ECO:0000256" key="1">
    <source>
        <dbReference type="SAM" id="MobiDB-lite"/>
    </source>
</evidence>
<feature type="compositionally biased region" description="Polar residues" evidence="1">
    <location>
        <begin position="107"/>
        <end position="126"/>
    </location>
</feature>
<dbReference type="AlphaFoldDB" id="A0AAV4AEN1"/>
<gene>
    <name evidence="2" type="ORF">PoB_003261400</name>
</gene>
<feature type="compositionally biased region" description="Low complexity" evidence="1">
    <location>
        <begin position="36"/>
        <end position="48"/>
    </location>
</feature>
<accession>A0AAV4AEN1</accession>
<feature type="compositionally biased region" description="Acidic residues" evidence="1">
    <location>
        <begin position="244"/>
        <end position="266"/>
    </location>
</feature>
<evidence type="ECO:0000313" key="3">
    <source>
        <dbReference type="Proteomes" id="UP000735302"/>
    </source>
</evidence>
<keyword evidence="3" id="KW-1185">Reference proteome</keyword>
<proteinExistence type="predicted"/>
<evidence type="ECO:0000313" key="2">
    <source>
        <dbReference type="EMBL" id="GFO06109.1"/>
    </source>
</evidence>
<feature type="compositionally biased region" description="Low complexity" evidence="1">
    <location>
        <begin position="136"/>
        <end position="157"/>
    </location>
</feature>
<organism evidence="2 3">
    <name type="scientific">Plakobranchus ocellatus</name>
    <dbReference type="NCBI Taxonomy" id="259542"/>
    <lineage>
        <taxon>Eukaryota</taxon>
        <taxon>Metazoa</taxon>
        <taxon>Spiralia</taxon>
        <taxon>Lophotrochozoa</taxon>
        <taxon>Mollusca</taxon>
        <taxon>Gastropoda</taxon>
        <taxon>Heterobranchia</taxon>
        <taxon>Euthyneura</taxon>
        <taxon>Panpulmonata</taxon>
        <taxon>Sacoglossa</taxon>
        <taxon>Placobranchoidea</taxon>
        <taxon>Plakobranchidae</taxon>
        <taxon>Plakobranchus</taxon>
    </lineage>
</organism>
<dbReference type="Proteomes" id="UP000735302">
    <property type="component" value="Unassembled WGS sequence"/>
</dbReference>
<feature type="region of interest" description="Disordered" evidence="1">
    <location>
        <begin position="36"/>
        <end position="285"/>
    </location>
</feature>